<accession>A0A1G1KYN1</accession>
<evidence type="ECO:0000259" key="2">
    <source>
        <dbReference type="SMART" id="SM00852"/>
    </source>
</evidence>
<dbReference type="InterPro" id="IPR008136">
    <property type="entry name" value="CinA_C"/>
</dbReference>
<dbReference type="InterPro" id="IPR001453">
    <property type="entry name" value="MoaB/Mog_dom"/>
</dbReference>
<proteinExistence type="inferred from homology"/>
<organism evidence="3 4">
    <name type="scientific">Candidatus Danuiimicrobium aquiferis</name>
    <dbReference type="NCBI Taxonomy" id="1801832"/>
    <lineage>
        <taxon>Bacteria</taxon>
        <taxon>Pseudomonadati</taxon>
        <taxon>Candidatus Omnitrophota</taxon>
        <taxon>Candidatus Danuiimicrobium</taxon>
    </lineage>
</organism>
<dbReference type="InterPro" id="IPR036425">
    <property type="entry name" value="MoaB/Mog-like_dom_sf"/>
</dbReference>
<sequence>MPHCDIITIGSELLSGFTLNTNAQYLAKQLTDLGFCVIRQASCHDQIEEIGRVIDEALGRSDLIILTGGLGPTPDDVTRQAIAKRFRCDLMFNSEQYRHIVRLYRKIKQRVPSLTKREALFPDIGTPLLNHYGIALGFYIEYNRKLIVVLPGVPRELHGMFKTSVRNLILKKFKKRESFFKLQAKIVGVSEPVVMTKLGKQFFKSRVFDFGIYPVPGEVIIRIKTKNRVLRERLKRELKAIFKENLYTFGDEDFSEAIMKLFVKKKKTLAVAESCTGGWLAKRVTDPSGASRYFLGGVCAYANQIKINFLDIPALIIEKHGAVSSIVAKLMAKGIREECGSSLGVGITGIAGPTGGTPKKPVGLVYVAFSDVKRTKVVRLQIPGERDRVREWSVNKALFGIWTWIKKP</sequence>
<dbReference type="InterPro" id="IPR008135">
    <property type="entry name" value="Competence-induced_CinA"/>
</dbReference>
<dbReference type="NCBIfam" id="TIGR00200">
    <property type="entry name" value="cinA_nterm"/>
    <property type="match status" value="1"/>
</dbReference>
<dbReference type="SUPFAM" id="SSF53218">
    <property type="entry name" value="Molybdenum cofactor biosynthesis proteins"/>
    <property type="match status" value="1"/>
</dbReference>
<dbReference type="HAMAP" id="MF_00226_B">
    <property type="entry name" value="CinA_B"/>
    <property type="match status" value="1"/>
</dbReference>
<dbReference type="Gene3D" id="3.90.950.20">
    <property type="entry name" value="CinA-like"/>
    <property type="match status" value="1"/>
</dbReference>
<dbReference type="Proteomes" id="UP000178187">
    <property type="component" value="Unassembled WGS sequence"/>
</dbReference>
<dbReference type="AlphaFoldDB" id="A0A1G1KYN1"/>
<dbReference type="PANTHER" id="PTHR13939:SF0">
    <property type="entry name" value="NMN AMIDOHYDROLASE-LIKE PROTEIN YFAY"/>
    <property type="match status" value="1"/>
</dbReference>
<dbReference type="PIRSF" id="PIRSF006728">
    <property type="entry name" value="CinA"/>
    <property type="match status" value="1"/>
</dbReference>
<dbReference type="SMART" id="SM00852">
    <property type="entry name" value="MoCF_biosynth"/>
    <property type="match status" value="1"/>
</dbReference>
<dbReference type="Pfam" id="PF00994">
    <property type="entry name" value="MoCF_biosynth"/>
    <property type="match status" value="1"/>
</dbReference>
<dbReference type="NCBIfam" id="TIGR00199">
    <property type="entry name" value="PncC_domain"/>
    <property type="match status" value="1"/>
</dbReference>
<feature type="domain" description="MoaB/Mog" evidence="2">
    <location>
        <begin position="5"/>
        <end position="171"/>
    </location>
</feature>
<dbReference type="CDD" id="cd00885">
    <property type="entry name" value="cinA"/>
    <property type="match status" value="1"/>
</dbReference>
<comment type="caution">
    <text evidence="3">The sequence shown here is derived from an EMBL/GenBank/DDBJ whole genome shotgun (WGS) entry which is preliminary data.</text>
</comment>
<dbReference type="EMBL" id="MHFR01000037">
    <property type="protein sequence ID" value="OGW98035.1"/>
    <property type="molecule type" value="Genomic_DNA"/>
</dbReference>
<dbReference type="Pfam" id="PF02464">
    <property type="entry name" value="CinA"/>
    <property type="match status" value="1"/>
</dbReference>
<evidence type="ECO:0000313" key="4">
    <source>
        <dbReference type="Proteomes" id="UP000178187"/>
    </source>
</evidence>
<dbReference type="InterPro" id="IPR050101">
    <property type="entry name" value="CinA"/>
</dbReference>
<dbReference type="SUPFAM" id="SSF142433">
    <property type="entry name" value="CinA-like"/>
    <property type="match status" value="1"/>
</dbReference>
<comment type="similarity">
    <text evidence="1">Belongs to the CinA family.</text>
</comment>
<dbReference type="PANTHER" id="PTHR13939">
    <property type="entry name" value="NICOTINAMIDE-NUCLEOTIDE AMIDOHYDROLASE PNCC"/>
    <property type="match status" value="1"/>
</dbReference>
<name>A0A1G1KYN1_9BACT</name>
<dbReference type="InterPro" id="IPR036653">
    <property type="entry name" value="CinA-like_C"/>
</dbReference>
<reference evidence="3 4" key="1">
    <citation type="journal article" date="2016" name="Nat. Commun.">
        <title>Thousands of microbial genomes shed light on interconnected biogeochemical processes in an aquifer system.</title>
        <authorList>
            <person name="Anantharaman K."/>
            <person name="Brown C.T."/>
            <person name="Hug L.A."/>
            <person name="Sharon I."/>
            <person name="Castelle C.J."/>
            <person name="Probst A.J."/>
            <person name="Thomas B.C."/>
            <person name="Singh A."/>
            <person name="Wilkins M.J."/>
            <person name="Karaoz U."/>
            <person name="Brodie E.L."/>
            <person name="Williams K.H."/>
            <person name="Hubbard S.S."/>
            <person name="Banfield J.F."/>
        </authorList>
    </citation>
    <scope>NUCLEOTIDE SEQUENCE [LARGE SCALE GENOMIC DNA]</scope>
</reference>
<protein>
    <recommendedName>
        <fullName evidence="1">CinA-like protein</fullName>
    </recommendedName>
</protein>
<gene>
    <name evidence="3" type="ORF">A3G33_07315</name>
</gene>
<dbReference type="Gene3D" id="3.40.980.10">
    <property type="entry name" value="MoaB/Mog-like domain"/>
    <property type="match status" value="1"/>
</dbReference>
<evidence type="ECO:0000256" key="1">
    <source>
        <dbReference type="HAMAP-Rule" id="MF_00226"/>
    </source>
</evidence>
<evidence type="ECO:0000313" key="3">
    <source>
        <dbReference type="EMBL" id="OGW98035.1"/>
    </source>
</evidence>